<feature type="transmembrane region" description="Helical" evidence="6">
    <location>
        <begin position="50"/>
        <end position="69"/>
    </location>
</feature>
<dbReference type="Pfam" id="PF04588">
    <property type="entry name" value="HIG_1_N"/>
    <property type="match status" value="1"/>
</dbReference>
<dbReference type="AlphaFoldDB" id="A0A8S8ZJX9"/>
<reference evidence="8 9" key="1">
    <citation type="submission" date="2017-07" db="EMBL/GenBank/DDBJ databases">
        <title>Genome sequence of the Sordaria macrospora wild type strain R19027.</title>
        <authorList>
            <person name="Nowrousian M."/>
            <person name="Teichert I."/>
            <person name="Kueck U."/>
        </authorList>
    </citation>
    <scope>NUCLEOTIDE SEQUENCE [LARGE SCALE GENOMIC DNA]</scope>
    <source>
        <strain evidence="8 9">R19027</strain>
        <tissue evidence="8">Mycelium</tissue>
    </source>
</reference>
<gene>
    <name evidence="8" type="ORF">SMACR_05739</name>
</gene>
<dbReference type="GO" id="GO:0005739">
    <property type="term" value="C:mitochondrion"/>
    <property type="evidence" value="ECO:0007669"/>
    <property type="project" value="UniProtKB-SubCell"/>
</dbReference>
<dbReference type="PANTHER" id="PTHR28018">
    <property type="entry name" value="RESPIRATORY SUPERCOMPLEX FACTOR 2, MITOCHONDRIAL"/>
    <property type="match status" value="1"/>
</dbReference>
<evidence type="ECO:0000256" key="2">
    <source>
        <dbReference type="ARBA" id="ARBA00022692"/>
    </source>
</evidence>
<dbReference type="EMBL" id="NMPR01000088">
    <property type="protein sequence ID" value="KAA8630994.1"/>
    <property type="molecule type" value="Genomic_DNA"/>
</dbReference>
<dbReference type="InterPro" id="IPR007667">
    <property type="entry name" value="Hypoxia_induced_domain"/>
</dbReference>
<evidence type="ECO:0000313" key="9">
    <source>
        <dbReference type="Proteomes" id="UP000433876"/>
    </source>
</evidence>
<dbReference type="PROSITE" id="PS51503">
    <property type="entry name" value="HIG1"/>
    <property type="match status" value="1"/>
</dbReference>
<comment type="subcellular location">
    <subcellularLocation>
        <location evidence="1">Mitochondrion</location>
    </subcellularLocation>
</comment>
<protein>
    <recommendedName>
        <fullName evidence="7">HIG1 domain-containing protein</fullName>
    </recommendedName>
</protein>
<organism evidence="8 9">
    <name type="scientific">Sordaria macrospora</name>
    <dbReference type="NCBI Taxonomy" id="5147"/>
    <lineage>
        <taxon>Eukaryota</taxon>
        <taxon>Fungi</taxon>
        <taxon>Dikarya</taxon>
        <taxon>Ascomycota</taxon>
        <taxon>Pezizomycotina</taxon>
        <taxon>Sordariomycetes</taxon>
        <taxon>Sordariomycetidae</taxon>
        <taxon>Sordariales</taxon>
        <taxon>Sordariaceae</taxon>
        <taxon>Sordaria</taxon>
    </lineage>
</organism>
<keyword evidence="2 6" id="KW-0812">Transmembrane</keyword>
<proteinExistence type="predicted"/>
<sequence length="251" mass="28137">MKVISKEEEQAHYSEVIKGGLIGGSAGLVVGLGGVMLGMKRYQLIRQLSLPFRSFLVTSAGTFGAIILAERYSINFQRAKDPMNKYIQAGRKKYEAERLASETSSQRFMEWGRENRYSIVFASWIAAMGAAMAIVNRNKYLSASQKLVQARVYAQGLTLAVLIATAAFETADAKSGKGRWETVMVVDPNDPTHQHLIEKKVKKEEYEGQNLWQDMVAAEEKRLAHKKYVEEQQQQQQQQEQAKANKAEASA</sequence>
<evidence type="ECO:0000256" key="1">
    <source>
        <dbReference type="ARBA" id="ARBA00004173"/>
    </source>
</evidence>
<accession>A0A8S8ZJX9</accession>
<feature type="transmembrane region" description="Helical" evidence="6">
    <location>
        <begin position="20"/>
        <end position="38"/>
    </location>
</feature>
<feature type="domain" description="HIG1" evidence="7">
    <location>
        <begin position="89"/>
        <end position="180"/>
    </location>
</feature>
<dbReference type="VEuPathDB" id="FungiDB:SMAC_05739"/>
<evidence type="ECO:0000313" key="8">
    <source>
        <dbReference type="EMBL" id="KAA8630994.1"/>
    </source>
</evidence>
<dbReference type="InterPro" id="IPR040153">
    <property type="entry name" value="Rcf2"/>
</dbReference>
<dbReference type="PANTHER" id="PTHR28018:SF3">
    <property type="entry name" value="RESPIRATORY SUPERCOMPLEX FACTOR 2, MITOCHONDRIAL"/>
    <property type="match status" value="1"/>
</dbReference>
<feature type="compositionally biased region" description="Low complexity" evidence="5">
    <location>
        <begin position="231"/>
        <end position="241"/>
    </location>
</feature>
<dbReference type="OMA" id="LWMDMVE"/>
<dbReference type="GO" id="GO:0033617">
    <property type="term" value="P:mitochondrial respiratory chain complex IV assembly"/>
    <property type="evidence" value="ECO:0007669"/>
    <property type="project" value="TreeGrafter"/>
</dbReference>
<keyword evidence="4 6" id="KW-0472">Membrane</keyword>
<feature type="transmembrane region" description="Helical" evidence="6">
    <location>
        <begin position="117"/>
        <end position="136"/>
    </location>
</feature>
<feature type="region of interest" description="Disordered" evidence="5">
    <location>
        <begin position="227"/>
        <end position="251"/>
    </location>
</feature>
<evidence type="ECO:0000256" key="5">
    <source>
        <dbReference type="SAM" id="MobiDB-lite"/>
    </source>
</evidence>
<keyword evidence="3 6" id="KW-1133">Transmembrane helix</keyword>
<comment type="caution">
    <text evidence="8">The sequence shown here is derived from an EMBL/GenBank/DDBJ whole genome shotgun (WGS) entry which is preliminary data.</text>
</comment>
<evidence type="ECO:0000259" key="7">
    <source>
        <dbReference type="PROSITE" id="PS51503"/>
    </source>
</evidence>
<evidence type="ECO:0000256" key="4">
    <source>
        <dbReference type="ARBA" id="ARBA00023136"/>
    </source>
</evidence>
<dbReference type="Proteomes" id="UP000433876">
    <property type="component" value="Unassembled WGS sequence"/>
</dbReference>
<evidence type="ECO:0000256" key="3">
    <source>
        <dbReference type="ARBA" id="ARBA00022989"/>
    </source>
</evidence>
<name>A0A8S8ZJX9_SORMA</name>
<evidence type="ECO:0000256" key="6">
    <source>
        <dbReference type="SAM" id="Phobius"/>
    </source>
</evidence>